<dbReference type="AlphaFoldDB" id="A0A0E9MYJ9"/>
<dbReference type="InterPro" id="IPR006664">
    <property type="entry name" value="OMP_bac"/>
</dbReference>
<evidence type="ECO:0000259" key="7">
    <source>
        <dbReference type="PROSITE" id="PS51123"/>
    </source>
</evidence>
<dbReference type="RefSeq" id="WP_046368247.1">
    <property type="nucleotide sequence ID" value="NZ_BBWV01000001.1"/>
</dbReference>
<evidence type="ECO:0000256" key="2">
    <source>
        <dbReference type="ARBA" id="ARBA00023136"/>
    </source>
</evidence>
<dbReference type="InterPro" id="IPR011042">
    <property type="entry name" value="6-blade_b-propeller_TolB-like"/>
</dbReference>
<evidence type="ECO:0000256" key="6">
    <source>
        <dbReference type="SAM" id="SignalP"/>
    </source>
</evidence>
<dbReference type="InterPro" id="IPR050330">
    <property type="entry name" value="Bact_OuterMem_StrucFunc"/>
</dbReference>
<dbReference type="InterPro" id="IPR011990">
    <property type="entry name" value="TPR-like_helical_dom_sf"/>
</dbReference>
<dbReference type="GO" id="GO:0009279">
    <property type="term" value="C:cell outer membrane"/>
    <property type="evidence" value="ECO:0007669"/>
    <property type="project" value="UniProtKB-SubCell"/>
</dbReference>
<feature type="region of interest" description="Disordered" evidence="5">
    <location>
        <begin position="621"/>
        <end position="659"/>
    </location>
</feature>
<evidence type="ECO:0000256" key="1">
    <source>
        <dbReference type="ARBA" id="ARBA00004442"/>
    </source>
</evidence>
<dbReference type="Gene3D" id="3.30.1330.60">
    <property type="entry name" value="OmpA-like domain"/>
    <property type="match status" value="1"/>
</dbReference>
<evidence type="ECO:0000313" key="9">
    <source>
        <dbReference type="Proteomes" id="UP000033121"/>
    </source>
</evidence>
<dbReference type="CDD" id="cd07185">
    <property type="entry name" value="OmpA_C-like"/>
    <property type="match status" value="1"/>
</dbReference>
<dbReference type="Gene3D" id="1.25.40.10">
    <property type="entry name" value="Tetratricopeptide repeat domain"/>
    <property type="match status" value="1"/>
</dbReference>
<dbReference type="SUPFAM" id="SSF48452">
    <property type="entry name" value="TPR-like"/>
    <property type="match status" value="1"/>
</dbReference>
<sequence>MKKILLSAALMAAFHLSHAQVSFDYLRAADAYYRKGDYASAAEYYEKYLQGNGKGKKTQYDPYSVQSLSKNQQLQLSSRQQSVYRLAEAYRLLHYPAKAAPYYEQAITFDPAAYPLAGFHYANTLKALSQFDAAEKQYQAFLDSYKKDDGYTRAAKRELQNIVFLKEQLRRKDTVLYTLDKANFNAPGASYAPVWINDQTLWFTSTRKEEAAAKDGHTNRVYQAAFQNNTASGVSRVDLPQGKGIEQGAVSITPDGQTIFLTRWSDNGNKKAAGIFSSRKEGSGWSEPVSIGDQINTPGGNSQQPVVTPDGRFLIYSSDRSGGQGGFDLWYTPLDKGKTGTPVNMGSVINTAGDEQAPYFHAASNTLVFASNGRVGLGGFDLYTSQGGFEQWNEPKNLGYPVNSVKDDMYFASRGDAKNMLADVLLSSDRASECCFDLFVLHKKLPLKNIRGQVRDCGDQRPLGGVALAVVGADNKTIVTHRTDGEGRYSFELEEWQALTLQSSIAGYQAGSLQFGKGLPEDQLDLDNPVLCLNRIPDVGGKTVVNNMYYELNKANILDESRPALDDLARTLADSPNLVVEISGHTDNTGSPVYNQQLSERRARNVKAYLVSKGIDSSRISTVGYGDTQPVEPNVNADGSDNAEGRQKNRRTEMKVLKK</sequence>
<keyword evidence="6" id="KW-0732">Signal</keyword>
<dbReference type="PANTHER" id="PTHR30329">
    <property type="entry name" value="STATOR ELEMENT OF FLAGELLAR MOTOR COMPLEX"/>
    <property type="match status" value="1"/>
</dbReference>
<feature type="chain" id="PRO_5002430251" evidence="6">
    <location>
        <begin position="20"/>
        <end position="659"/>
    </location>
</feature>
<dbReference type="InterPro" id="IPR036737">
    <property type="entry name" value="OmpA-like_sf"/>
</dbReference>
<accession>A0A0E9MYJ9</accession>
<dbReference type="PRINTS" id="PR01021">
    <property type="entry name" value="OMPADOMAIN"/>
</dbReference>
<feature type="signal peptide" evidence="6">
    <location>
        <begin position="1"/>
        <end position="19"/>
    </location>
</feature>
<feature type="domain" description="OmpA-like" evidence="7">
    <location>
        <begin position="540"/>
        <end position="659"/>
    </location>
</feature>
<dbReference type="InterPro" id="IPR008969">
    <property type="entry name" value="CarboxyPept-like_regulatory"/>
</dbReference>
<dbReference type="PROSITE" id="PS01068">
    <property type="entry name" value="OMPA_1"/>
    <property type="match status" value="1"/>
</dbReference>
<proteinExistence type="predicted"/>
<dbReference type="InterPro" id="IPR011659">
    <property type="entry name" value="WD40"/>
</dbReference>
<dbReference type="PANTHER" id="PTHR30329:SF21">
    <property type="entry name" value="LIPOPROTEIN YIAD-RELATED"/>
    <property type="match status" value="1"/>
</dbReference>
<keyword evidence="3" id="KW-0998">Cell outer membrane</keyword>
<dbReference type="Proteomes" id="UP000033121">
    <property type="component" value="Unassembled WGS sequence"/>
</dbReference>
<dbReference type="Gene3D" id="2.120.10.30">
    <property type="entry name" value="TolB, C-terminal domain"/>
    <property type="match status" value="1"/>
</dbReference>
<comment type="subcellular location">
    <subcellularLocation>
        <location evidence="1">Cell outer membrane</location>
    </subcellularLocation>
</comment>
<dbReference type="InterPro" id="IPR006665">
    <property type="entry name" value="OmpA-like"/>
</dbReference>
<evidence type="ECO:0000256" key="3">
    <source>
        <dbReference type="ARBA" id="ARBA00023237"/>
    </source>
</evidence>
<gene>
    <name evidence="8" type="ORF">FPE01S_01_15980</name>
</gene>
<name>A0A0E9MYJ9_9BACT</name>
<dbReference type="STRING" id="1220578.FPE01S_01_15980"/>
<reference evidence="8 9" key="1">
    <citation type="submission" date="2015-04" db="EMBL/GenBank/DDBJ databases">
        <title>Whole genome shotgun sequence of Flavihumibacter petaseus NBRC 106054.</title>
        <authorList>
            <person name="Miyazawa S."/>
            <person name="Hosoyama A."/>
            <person name="Hashimoto M."/>
            <person name="Noguchi M."/>
            <person name="Tsuchikane K."/>
            <person name="Ohji S."/>
            <person name="Yamazoe A."/>
            <person name="Ichikawa N."/>
            <person name="Kimura A."/>
            <person name="Fujita N."/>
        </authorList>
    </citation>
    <scope>NUCLEOTIDE SEQUENCE [LARGE SCALE GENOMIC DNA]</scope>
    <source>
        <strain evidence="8 9">NBRC 106054</strain>
    </source>
</reference>
<dbReference type="SUPFAM" id="SSF49464">
    <property type="entry name" value="Carboxypeptidase regulatory domain-like"/>
    <property type="match status" value="1"/>
</dbReference>
<dbReference type="Pfam" id="PF00691">
    <property type="entry name" value="OmpA"/>
    <property type="match status" value="1"/>
</dbReference>
<evidence type="ECO:0000256" key="5">
    <source>
        <dbReference type="SAM" id="MobiDB-lite"/>
    </source>
</evidence>
<dbReference type="InterPro" id="IPR006690">
    <property type="entry name" value="OMPA-like_CS"/>
</dbReference>
<organism evidence="8 9">
    <name type="scientific">Flavihumibacter petaseus NBRC 106054</name>
    <dbReference type="NCBI Taxonomy" id="1220578"/>
    <lineage>
        <taxon>Bacteria</taxon>
        <taxon>Pseudomonadati</taxon>
        <taxon>Bacteroidota</taxon>
        <taxon>Chitinophagia</taxon>
        <taxon>Chitinophagales</taxon>
        <taxon>Chitinophagaceae</taxon>
        <taxon>Flavihumibacter</taxon>
    </lineage>
</organism>
<comment type="caution">
    <text evidence="8">The sequence shown here is derived from an EMBL/GenBank/DDBJ whole genome shotgun (WGS) entry which is preliminary data.</text>
</comment>
<feature type="compositionally biased region" description="Basic and acidic residues" evidence="5">
    <location>
        <begin position="643"/>
        <end position="659"/>
    </location>
</feature>
<evidence type="ECO:0000313" key="8">
    <source>
        <dbReference type="EMBL" id="GAO42583.1"/>
    </source>
</evidence>
<dbReference type="SUPFAM" id="SSF82171">
    <property type="entry name" value="DPP6 N-terminal domain-like"/>
    <property type="match status" value="1"/>
</dbReference>
<dbReference type="OrthoDB" id="9809364at2"/>
<protein>
    <submittedName>
        <fullName evidence="8">OmpA family protein</fullName>
    </submittedName>
</protein>
<keyword evidence="9" id="KW-1185">Reference proteome</keyword>
<evidence type="ECO:0000256" key="4">
    <source>
        <dbReference type="PROSITE-ProRule" id="PRU00473"/>
    </source>
</evidence>
<dbReference type="PROSITE" id="PS51123">
    <property type="entry name" value="OMPA_2"/>
    <property type="match status" value="1"/>
</dbReference>
<dbReference type="SUPFAM" id="SSF103088">
    <property type="entry name" value="OmpA-like"/>
    <property type="match status" value="1"/>
</dbReference>
<dbReference type="EMBL" id="BBWV01000001">
    <property type="protein sequence ID" value="GAO42583.1"/>
    <property type="molecule type" value="Genomic_DNA"/>
</dbReference>
<dbReference type="Pfam" id="PF07676">
    <property type="entry name" value="PD40"/>
    <property type="match status" value="2"/>
</dbReference>
<keyword evidence="2 4" id="KW-0472">Membrane</keyword>